<comment type="caution">
    <text evidence="1">The sequence shown here is derived from an EMBL/GenBank/DDBJ whole genome shotgun (WGS) entry which is preliminary data.</text>
</comment>
<reference evidence="1 2" key="1">
    <citation type="journal article" date="2024" name="Chem. Sci.">
        <title>Discovery of megapolipeptins by genome mining of a Burkholderiales bacteria collection.</title>
        <authorList>
            <person name="Paulo B.S."/>
            <person name="Recchia M.J.J."/>
            <person name="Lee S."/>
            <person name="Fergusson C.H."/>
            <person name="Romanowski S.B."/>
            <person name="Hernandez A."/>
            <person name="Krull N."/>
            <person name="Liu D.Y."/>
            <person name="Cavanagh H."/>
            <person name="Bos A."/>
            <person name="Gray C.A."/>
            <person name="Murphy B.T."/>
            <person name="Linington R.G."/>
            <person name="Eustaquio A.S."/>
        </authorList>
    </citation>
    <scope>NUCLEOTIDE SEQUENCE [LARGE SCALE GENOMIC DNA]</scope>
    <source>
        <strain evidence="1 2">RL21-008-BIB-B</strain>
    </source>
</reference>
<organism evidence="1 2">
    <name type="scientific">Herbaspirillum rhizosphaerae</name>
    <dbReference type="NCBI Taxonomy" id="346179"/>
    <lineage>
        <taxon>Bacteria</taxon>
        <taxon>Pseudomonadati</taxon>
        <taxon>Pseudomonadota</taxon>
        <taxon>Betaproteobacteria</taxon>
        <taxon>Burkholderiales</taxon>
        <taxon>Oxalobacteraceae</taxon>
        <taxon>Herbaspirillum</taxon>
    </lineage>
</organism>
<proteinExistence type="predicted"/>
<evidence type="ECO:0000313" key="1">
    <source>
        <dbReference type="EMBL" id="MFL9880581.1"/>
    </source>
</evidence>
<keyword evidence="2" id="KW-1185">Reference proteome</keyword>
<sequence length="209" mass="23658">MATTPIARSKSAALARILDCVPKGYHRYTCGIVAASKAVSLAKKFHLLYGIGCTPAQRLTRKSKEYANTLLVMYWPVDTDVVEWMLLSTDGKGMEKENLRHAEDKPRLHFLGYELTRHSVRGKATWTWRRPKQQMEELHTLLAYQAVTKNYSALAASLERIARQPGFHGVLSQSAELFHAARRTGYTEAPPKLFYMQKTKHGERISVAP</sequence>
<dbReference type="RefSeq" id="WP_408169607.1">
    <property type="nucleotide sequence ID" value="NZ_JAQQFR010000014.1"/>
</dbReference>
<accession>A0ABW8ZC86</accession>
<evidence type="ECO:0000313" key="2">
    <source>
        <dbReference type="Proteomes" id="UP001629214"/>
    </source>
</evidence>
<dbReference type="Proteomes" id="UP001629214">
    <property type="component" value="Unassembled WGS sequence"/>
</dbReference>
<protein>
    <submittedName>
        <fullName evidence="1">Uncharacterized protein</fullName>
    </submittedName>
</protein>
<dbReference type="EMBL" id="JAQQFR010000014">
    <property type="protein sequence ID" value="MFL9880581.1"/>
    <property type="molecule type" value="Genomic_DNA"/>
</dbReference>
<gene>
    <name evidence="1" type="ORF">PQR63_19450</name>
</gene>
<name>A0ABW8ZC86_9BURK</name>